<reference evidence="3" key="1">
    <citation type="journal article" date="2019" name="Int. J. Syst. Evol. Microbiol.">
        <title>The Global Catalogue of Microorganisms (GCM) 10K type strain sequencing project: providing services to taxonomists for standard genome sequencing and annotation.</title>
        <authorList>
            <consortium name="The Broad Institute Genomics Platform"/>
            <consortium name="The Broad Institute Genome Sequencing Center for Infectious Disease"/>
            <person name="Wu L."/>
            <person name="Ma J."/>
        </authorList>
    </citation>
    <scope>NUCLEOTIDE SEQUENCE [LARGE SCALE GENOMIC DNA]</scope>
    <source>
        <strain evidence="3">TBRC 1276</strain>
    </source>
</reference>
<name>A0ABV8GLG5_9ACTN</name>
<sequence length="62" mass="6369">MTEPHQHHDDPACAHDTTHSAANHAEAPADRTIVDGDADAAQSQGPGCGPGHCHDDQGPTAH</sequence>
<feature type="compositionally biased region" description="Basic and acidic residues" evidence="1">
    <location>
        <begin position="1"/>
        <end position="18"/>
    </location>
</feature>
<keyword evidence="3" id="KW-1185">Reference proteome</keyword>
<dbReference type="EMBL" id="JBHSBI010000029">
    <property type="protein sequence ID" value="MFC4013661.1"/>
    <property type="molecule type" value="Genomic_DNA"/>
</dbReference>
<comment type="caution">
    <text evidence="2">The sequence shown here is derived from an EMBL/GenBank/DDBJ whole genome shotgun (WGS) entry which is preliminary data.</text>
</comment>
<evidence type="ECO:0008006" key="4">
    <source>
        <dbReference type="Google" id="ProtNLM"/>
    </source>
</evidence>
<evidence type="ECO:0000313" key="2">
    <source>
        <dbReference type="EMBL" id="MFC4013661.1"/>
    </source>
</evidence>
<dbReference type="RefSeq" id="WP_379533518.1">
    <property type="nucleotide sequence ID" value="NZ_JBHSBI010000029.1"/>
</dbReference>
<accession>A0ABV8GLG5</accession>
<proteinExistence type="predicted"/>
<organism evidence="2 3">
    <name type="scientific">Nonomuraea purpurea</name>
    <dbReference type="NCBI Taxonomy" id="1849276"/>
    <lineage>
        <taxon>Bacteria</taxon>
        <taxon>Bacillati</taxon>
        <taxon>Actinomycetota</taxon>
        <taxon>Actinomycetes</taxon>
        <taxon>Streptosporangiales</taxon>
        <taxon>Streptosporangiaceae</taxon>
        <taxon>Nonomuraea</taxon>
    </lineage>
</organism>
<feature type="compositionally biased region" description="Basic and acidic residues" evidence="1">
    <location>
        <begin position="52"/>
        <end position="62"/>
    </location>
</feature>
<evidence type="ECO:0000313" key="3">
    <source>
        <dbReference type="Proteomes" id="UP001595851"/>
    </source>
</evidence>
<evidence type="ECO:0000256" key="1">
    <source>
        <dbReference type="SAM" id="MobiDB-lite"/>
    </source>
</evidence>
<feature type="region of interest" description="Disordered" evidence="1">
    <location>
        <begin position="1"/>
        <end position="62"/>
    </location>
</feature>
<dbReference type="Proteomes" id="UP001595851">
    <property type="component" value="Unassembled WGS sequence"/>
</dbReference>
<protein>
    <recommendedName>
        <fullName evidence="4">Zinc transporter permease</fullName>
    </recommendedName>
</protein>
<gene>
    <name evidence="2" type="ORF">ACFOY2_40975</name>
</gene>